<dbReference type="GO" id="GO:0016020">
    <property type="term" value="C:membrane"/>
    <property type="evidence" value="ECO:0007669"/>
    <property type="project" value="UniProtKB-SubCell"/>
</dbReference>
<keyword evidence="6 7" id="KW-0472">Membrane</keyword>
<reference evidence="9" key="1">
    <citation type="journal article" date="2018" name="DNA Res.">
        <title>Multiple hybrid de novo genome assembly of finger millet, an orphan allotetraploid crop.</title>
        <authorList>
            <person name="Hatakeyama M."/>
            <person name="Aluri S."/>
            <person name="Balachadran M.T."/>
            <person name="Sivarajan S.R."/>
            <person name="Patrignani A."/>
            <person name="Gruter S."/>
            <person name="Poveda L."/>
            <person name="Shimizu-Inatsugi R."/>
            <person name="Baeten J."/>
            <person name="Francoijs K.J."/>
            <person name="Nataraja K.N."/>
            <person name="Reddy Y.A.N."/>
            <person name="Phadnis S."/>
            <person name="Ravikumar R.L."/>
            <person name="Schlapbach R."/>
            <person name="Sreeman S.M."/>
            <person name="Shimizu K.K."/>
        </authorList>
    </citation>
    <scope>NUCLEOTIDE SEQUENCE</scope>
</reference>
<protein>
    <recommendedName>
        <fullName evidence="8">Glycerol-3-phosphate acyltransferase RAM2/GPAT1-8 HAD-like domain-containing protein</fullName>
    </recommendedName>
</protein>
<name>A0AAV5F5E0_ELECO</name>
<accession>A0AAV5F5E0</accession>
<dbReference type="PANTHER" id="PTHR15486">
    <property type="entry name" value="ANCIENT UBIQUITOUS PROTEIN"/>
    <property type="match status" value="1"/>
</dbReference>
<comment type="caution">
    <text evidence="9">The sequence shown here is derived from an EMBL/GenBank/DDBJ whole genome shotgun (WGS) entry which is preliminary data.</text>
</comment>
<proteinExistence type="inferred from homology"/>
<dbReference type="GO" id="GO:0090447">
    <property type="term" value="F:glycerol-3-phosphate 2-O-acyltransferase activity"/>
    <property type="evidence" value="ECO:0007669"/>
    <property type="project" value="TreeGrafter"/>
</dbReference>
<keyword evidence="10" id="KW-1185">Reference proteome</keyword>
<keyword evidence="4 7" id="KW-0812">Transmembrane</keyword>
<dbReference type="Pfam" id="PF23270">
    <property type="entry name" value="HAD_RAM2_N"/>
    <property type="match status" value="1"/>
</dbReference>
<evidence type="ECO:0000313" key="10">
    <source>
        <dbReference type="Proteomes" id="UP001054889"/>
    </source>
</evidence>
<dbReference type="GO" id="GO:0016791">
    <property type="term" value="F:phosphatase activity"/>
    <property type="evidence" value="ECO:0007669"/>
    <property type="project" value="TreeGrafter"/>
</dbReference>
<evidence type="ECO:0000256" key="7">
    <source>
        <dbReference type="SAM" id="Phobius"/>
    </source>
</evidence>
<evidence type="ECO:0000313" key="9">
    <source>
        <dbReference type="EMBL" id="GJN30072.1"/>
    </source>
</evidence>
<dbReference type="Proteomes" id="UP001054889">
    <property type="component" value="Unassembled WGS sequence"/>
</dbReference>
<keyword evidence="5 7" id="KW-1133">Transmembrane helix</keyword>
<reference evidence="9" key="2">
    <citation type="submission" date="2021-12" db="EMBL/GenBank/DDBJ databases">
        <title>Resequencing data analysis of finger millet.</title>
        <authorList>
            <person name="Hatakeyama M."/>
            <person name="Aluri S."/>
            <person name="Balachadran M.T."/>
            <person name="Sivarajan S.R."/>
            <person name="Poveda L."/>
            <person name="Shimizu-Inatsugi R."/>
            <person name="Schlapbach R."/>
            <person name="Sreeman S.M."/>
            <person name="Shimizu K.K."/>
        </authorList>
    </citation>
    <scope>NUCLEOTIDE SEQUENCE</scope>
</reference>
<organism evidence="9 10">
    <name type="scientific">Eleusine coracana subsp. coracana</name>
    <dbReference type="NCBI Taxonomy" id="191504"/>
    <lineage>
        <taxon>Eukaryota</taxon>
        <taxon>Viridiplantae</taxon>
        <taxon>Streptophyta</taxon>
        <taxon>Embryophyta</taxon>
        <taxon>Tracheophyta</taxon>
        <taxon>Spermatophyta</taxon>
        <taxon>Magnoliopsida</taxon>
        <taxon>Liliopsida</taxon>
        <taxon>Poales</taxon>
        <taxon>Poaceae</taxon>
        <taxon>PACMAD clade</taxon>
        <taxon>Chloridoideae</taxon>
        <taxon>Cynodonteae</taxon>
        <taxon>Eleusininae</taxon>
        <taxon>Eleusine</taxon>
    </lineage>
</organism>
<feature type="transmembrane region" description="Helical" evidence="7">
    <location>
        <begin position="41"/>
        <end position="71"/>
    </location>
</feature>
<dbReference type="GO" id="GO:0010143">
    <property type="term" value="P:cutin biosynthetic process"/>
    <property type="evidence" value="ECO:0007669"/>
    <property type="project" value="TreeGrafter"/>
</dbReference>
<keyword evidence="3" id="KW-0808">Transferase</keyword>
<evidence type="ECO:0000256" key="6">
    <source>
        <dbReference type="ARBA" id="ARBA00023136"/>
    </source>
</evidence>
<gene>
    <name evidence="9" type="primary">gb18350</name>
    <name evidence="9" type="ORF">PR202_gb18350</name>
</gene>
<dbReference type="InterPro" id="IPR056462">
    <property type="entry name" value="HAD_RAM2/GPAT1-8"/>
</dbReference>
<comment type="subcellular location">
    <subcellularLocation>
        <location evidence="1">Membrane</location>
    </subcellularLocation>
</comment>
<evidence type="ECO:0000256" key="1">
    <source>
        <dbReference type="ARBA" id="ARBA00004370"/>
    </source>
</evidence>
<comment type="similarity">
    <text evidence="2">Belongs to the GPAT/DAPAT family.</text>
</comment>
<evidence type="ECO:0000256" key="5">
    <source>
        <dbReference type="ARBA" id="ARBA00022989"/>
    </source>
</evidence>
<dbReference type="EMBL" id="BQKI01000082">
    <property type="protein sequence ID" value="GJN30072.1"/>
    <property type="molecule type" value="Genomic_DNA"/>
</dbReference>
<feature type="domain" description="Glycerol-3-phosphate acyltransferase RAM2/GPAT1-8 HAD-like" evidence="8">
    <location>
        <begin position="33"/>
        <end position="133"/>
    </location>
</feature>
<sequence length="138" mass="15054">MPPPWPTKPWSAACTGRCCGPPTCSPTSCSSPFEGGSLLRALLLLLAFPLVWALGPAAGLRVMTFLAFAGLRPRDAELVARAVLPKHYLEALNAVVYDRLWLPARRRVVVTSAPRVMSECFLKEYLAAAAVIGWSCRW</sequence>
<evidence type="ECO:0000259" key="8">
    <source>
        <dbReference type="Pfam" id="PF23270"/>
    </source>
</evidence>
<dbReference type="PANTHER" id="PTHR15486:SF0">
    <property type="entry name" value="GLYCEROL-3-PHOSPHATE ACYLTRANSFERASE 1"/>
    <property type="match status" value="1"/>
</dbReference>
<evidence type="ECO:0000256" key="2">
    <source>
        <dbReference type="ARBA" id="ARBA00007937"/>
    </source>
</evidence>
<evidence type="ECO:0000256" key="4">
    <source>
        <dbReference type="ARBA" id="ARBA00022692"/>
    </source>
</evidence>
<dbReference type="AlphaFoldDB" id="A0AAV5F5E0"/>
<evidence type="ECO:0000256" key="3">
    <source>
        <dbReference type="ARBA" id="ARBA00022679"/>
    </source>
</evidence>